<gene>
    <name evidence="1" type="ORF">SKAU_G00412520</name>
</gene>
<dbReference type="InterPro" id="IPR051320">
    <property type="entry name" value="Viral_Replic_Matur_Polypro"/>
</dbReference>
<dbReference type="EMBL" id="JAINUF010000022">
    <property type="protein sequence ID" value="KAJ8333933.1"/>
    <property type="molecule type" value="Genomic_DNA"/>
</dbReference>
<sequence length="224" mass="25716">MIAVIPTEIVHSSAVCRVDLSSEKEMVVHAIVREGLELSSGGADSDEPYLGFEAEVQQQLNMADSLETDDQRQQLYQLFYEHQSIFSRDSYECGVTDLHSVRIPTDPNAPRTYIRQYKIPLTAFESIQEILDSLLEKQVIRECNSTYYSPLWPVVKPSGKWRLTIDYWQLNKQQNGMKNARGKEVKHQEIFSAEDVNVTSAFTAHQYVTNLRAHLQKTFAWAQD</sequence>
<keyword evidence="2" id="KW-1185">Reference proteome</keyword>
<dbReference type="InterPro" id="IPR043502">
    <property type="entry name" value="DNA/RNA_pol_sf"/>
</dbReference>
<accession>A0A9Q1E818</accession>
<dbReference type="Gene3D" id="3.10.10.10">
    <property type="entry name" value="HIV Type 1 Reverse Transcriptase, subunit A, domain 1"/>
    <property type="match status" value="1"/>
</dbReference>
<comment type="caution">
    <text evidence="1">The sequence shown here is derived from an EMBL/GenBank/DDBJ whole genome shotgun (WGS) entry which is preliminary data.</text>
</comment>
<reference evidence="1" key="1">
    <citation type="journal article" date="2023" name="Science">
        <title>Genome structures resolve the early diversification of teleost fishes.</title>
        <authorList>
            <person name="Parey E."/>
            <person name="Louis A."/>
            <person name="Montfort J."/>
            <person name="Bouchez O."/>
            <person name="Roques C."/>
            <person name="Iampietro C."/>
            <person name="Lluch J."/>
            <person name="Castinel A."/>
            <person name="Donnadieu C."/>
            <person name="Desvignes T."/>
            <person name="Floi Bucao C."/>
            <person name="Jouanno E."/>
            <person name="Wen M."/>
            <person name="Mejri S."/>
            <person name="Dirks R."/>
            <person name="Jansen H."/>
            <person name="Henkel C."/>
            <person name="Chen W.J."/>
            <person name="Zahm M."/>
            <person name="Cabau C."/>
            <person name="Klopp C."/>
            <person name="Thompson A.W."/>
            <person name="Robinson-Rechavi M."/>
            <person name="Braasch I."/>
            <person name="Lecointre G."/>
            <person name="Bobe J."/>
            <person name="Postlethwait J.H."/>
            <person name="Berthelot C."/>
            <person name="Roest Crollius H."/>
            <person name="Guiguen Y."/>
        </authorList>
    </citation>
    <scope>NUCLEOTIDE SEQUENCE</scope>
    <source>
        <strain evidence="1">WJC10195</strain>
    </source>
</reference>
<protein>
    <submittedName>
        <fullName evidence="1">Uncharacterized protein</fullName>
    </submittedName>
</protein>
<dbReference type="SUPFAM" id="SSF56672">
    <property type="entry name" value="DNA/RNA polymerases"/>
    <property type="match status" value="1"/>
</dbReference>
<name>A0A9Q1E818_SYNKA</name>
<dbReference type="PANTHER" id="PTHR33064">
    <property type="entry name" value="POL PROTEIN"/>
    <property type="match status" value="1"/>
</dbReference>
<evidence type="ECO:0000313" key="2">
    <source>
        <dbReference type="Proteomes" id="UP001152622"/>
    </source>
</evidence>
<evidence type="ECO:0000313" key="1">
    <source>
        <dbReference type="EMBL" id="KAJ8333933.1"/>
    </source>
</evidence>
<dbReference type="AlphaFoldDB" id="A0A9Q1E818"/>
<proteinExistence type="predicted"/>
<dbReference type="Proteomes" id="UP001152622">
    <property type="component" value="Chromosome 22"/>
</dbReference>
<organism evidence="1 2">
    <name type="scientific">Synaphobranchus kaupii</name>
    <name type="common">Kaup's arrowtooth eel</name>
    <dbReference type="NCBI Taxonomy" id="118154"/>
    <lineage>
        <taxon>Eukaryota</taxon>
        <taxon>Metazoa</taxon>
        <taxon>Chordata</taxon>
        <taxon>Craniata</taxon>
        <taxon>Vertebrata</taxon>
        <taxon>Euteleostomi</taxon>
        <taxon>Actinopterygii</taxon>
        <taxon>Neopterygii</taxon>
        <taxon>Teleostei</taxon>
        <taxon>Anguilliformes</taxon>
        <taxon>Synaphobranchidae</taxon>
        <taxon>Synaphobranchus</taxon>
    </lineage>
</organism>
<dbReference type="PANTHER" id="PTHR33064:SF37">
    <property type="entry name" value="RIBONUCLEASE H"/>
    <property type="match status" value="1"/>
</dbReference>
<dbReference type="OrthoDB" id="8986366at2759"/>